<gene>
    <name evidence="2" type="ORF">GCM10009789_38380</name>
</gene>
<feature type="region of interest" description="Disordered" evidence="1">
    <location>
        <begin position="105"/>
        <end position="125"/>
    </location>
</feature>
<protein>
    <recommendedName>
        <fullName evidence="4">Methyltransferase domain-containing protein</fullName>
    </recommendedName>
</protein>
<dbReference type="Proteomes" id="UP001500393">
    <property type="component" value="Unassembled WGS sequence"/>
</dbReference>
<organism evidence="2 3">
    <name type="scientific">Kribbella sancticallisti</name>
    <dbReference type="NCBI Taxonomy" id="460087"/>
    <lineage>
        <taxon>Bacteria</taxon>
        <taxon>Bacillati</taxon>
        <taxon>Actinomycetota</taxon>
        <taxon>Actinomycetes</taxon>
        <taxon>Propionibacteriales</taxon>
        <taxon>Kribbellaceae</taxon>
        <taxon>Kribbella</taxon>
    </lineage>
</organism>
<evidence type="ECO:0008006" key="4">
    <source>
        <dbReference type="Google" id="ProtNLM"/>
    </source>
</evidence>
<sequence length="125" mass="13527">MRVVRPGGIVAFDIVTEDCVDDTVLKSWIAQNLTLYLLTPRSWTIELLQRRGLTLIGSHHAPLSGGSTSCWLSGGSRRGGRRSSVISPPTADLCAGGDLHLGRAQAPGALQEGDHRRAEYAERHQ</sequence>
<evidence type="ECO:0000313" key="3">
    <source>
        <dbReference type="Proteomes" id="UP001500393"/>
    </source>
</evidence>
<accession>A0ABN2DMR6</accession>
<evidence type="ECO:0000313" key="2">
    <source>
        <dbReference type="EMBL" id="GAA1580837.1"/>
    </source>
</evidence>
<feature type="compositionally biased region" description="Basic and acidic residues" evidence="1">
    <location>
        <begin position="112"/>
        <end position="125"/>
    </location>
</feature>
<dbReference type="EMBL" id="BAAAOS010000020">
    <property type="protein sequence ID" value="GAA1580837.1"/>
    <property type="molecule type" value="Genomic_DNA"/>
</dbReference>
<proteinExistence type="predicted"/>
<feature type="region of interest" description="Disordered" evidence="1">
    <location>
        <begin position="58"/>
        <end position="89"/>
    </location>
</feature>
<keyword evidence="3" id="KW-1185">Reference proteome</keyword>
<name>A0ABN2DMR6_9ACTN</name>
<comment type="caution">
    <text evidence="2">The sequence shown here is derived from an EMBL/GenBank/DDBJ whole genome shotgun (WGS) entry which is preliminary data.</text>
</comment>
<reference evidence="2 3" key="1">
    <citation type="journal article" date="2019" name="Int. J. Syst. Evol. Microbiol.">
        <title>The Global Catalogue of Microorganisms (GCM) 10K type strain sequencing project: providing services to taxonomists for standard genome sequencing and annotation.</title>
        <authorList>
            <consortium name="The Broad Institute Genomics Platform"/>
            <consortium name="The Broad Institute Genome Sequencing Center for Infectious Disease"/>
            <person name="Wu L."/>
            <person name="Ma J."/>
        </authorList>
    </citation>
    <scope>NUCLEOTIDE SEQUENCE [LARGE SCALE GENOMIC DNA]</scope>
    <source>
        <strain evidence="2 3">JCM 14969</strain>
    </source>
</reference>
<evidence type="ECO:0000256" key="1">
    <source>
        <dbReference type="SAM" id="MobiDB-lite"/>
    </source>
</evidence>